<dbReference type="RefSeq" id="WP_387978177.1">
    <property type="nucleotide sequence ID" value="NZ_JBHRWO010000018.1"/>
</dbReference>
<dbReference type="EMBL" id="JBHRWO010000018">
    <property type="protein sequence ID" value="MFC3494431.1"/>
    <property type="molecule type" value="Genomic_DNA"/>
</dbReference>
<keyword evidence="2" id="KW-1185">Reference proteome</keyword>
<protein>
    <submittedName>
        <fullName evidence="1">Uncharacterized protein</fullName>
    </submittedName>
</protein>
<name>A0ABV7Q283_9ACTN</name>
<evidence type="ECO:0000313" key="2">
    <source>
        <dbReference type="Proteomes" id="UP001595712"/>
    </source>
</evidence>
<proteinExistence type="predicted"/>
<comment type="caution">
    <text evidence="1">The sequence shown here is derived from an EMBL/GenBank/DDBJ whole genome shotgun (WGS) entry which is preliminary data.</text>
</comment>
<reference evidence="2" key="1">
    <citation type="journal article" date="2019" name="Int. J. Syst. Evol. Microbiol.">
        <title>The Global Catalogue of Microorganisms (GCM) 10K type strain sequencing project: providing services to taxonomists for standard genome sequencing and annotation.</title>
        <authorList>
            <consortium name="The Broad Institute Genomics Platform"/>
            <consortium name="The Broad Institute Genome Sequencing Center for Infectious Disease"/>
            <person name="Wu L."/>
            <person name="Ma J."/>
        </authorList>
    </citation>
    <scope>NUCLEOTIDE SEQUENCE [LARGE SCALE GENOMIC DNA]</scope>
    <source>
        <strain evidence="2">CGMCC 4.7396</strain>
    </source>
</reference>
<sequence length="104" mass="11655">MSRRPQPSPVRTAGRHEWGRTVVAGCAIRMWADLRNRRTVIQLDTPESQDVGVVVTIGDVGAADLGRPVLLVNPQQRSWAGTREARIRLLDFAVRYFRDMEASA</sequence>
<dbReference type="Proteomes" id="UP001595712">
    <property type="component" value="Unassembled WGS sequence"/>
</dbReference>
<gene>
    <name evidence="1" type="ORF">ACFO8M_18250</name>
</gene>
<accession>A0ABV7Q283</accession>
<organism evidence="1 2">
    <name type="scientific">Glycomyces rhizosphaerae</name>
    <dbReference type="NCBI Taxonomy" id="2054422"/>
    <lineage>
        <taxon>Bacteria</taxon>
        <taxon>Bacillati</taxon>
        <taxon>Actinomycetota</taxon>
        <taxon>Actinomycetes</taxon>
        <taxon>Glycomycetales</taxon>
        <taxon>Glycomycetaceae</taxon>
        <taxon>Glycomyces</taxon>
    </lineage>
</organism>
<evidence type="ECO:0000313" key="1">
    <source>
        <dbReference type="EMBL" id="MFC3494431.1"/>
    </source>
</evidence>